<keyword evidence="3" id="KW-1185">Reference proteome</keyword>
<evidence type="ECO:0000259" key="1">
    <source>
        <dbReference type="SMART" id="SM00487"/>
    </source>
</evidence>
<dbReference type="GO" id="GO:0003677">
    <property type="term" value="F:DNA binding"/>
    <property type="evidence" value="ECO:0007669"/>
    <property type="project" value="InterPro"/>
</dbReference>
<evidence type="ECO:0000313" key="3">
    <source>
        <dbReference type="Proteomes" id="UP000000528"/>
    </source>
</evidence>
<dbReference type="Proteomes" id="UP000000528">
    <property type="component" value="Chromosome"/>
</dbReference>
<dbReference type="InterPro" id="IPR006935">
    <property type="entry name" value="Helicase/UvrB_N"/>
</dbReference>
<dbReference type="PIR" id="G90571">
    <property type="entry name" value="G90571"/>
</dbReference>
<dbReference type="STRING" id="272635.gene:17577080"/>
<dbReference type="SMART" id="SM00487">
    <property type="entry name" value="DEXDc"/>
    <property type="match status" value="1"/>
</dbReference>
<dbReference type="RefSeq" id="WP_010925280.1">
    <property type="nucleotide sequence ID" value="NC_002771.1"/>
</dbReference>
<dbReference type="InterPro" id="IPR027417">
    <property type="entry name" value="P-loop_NTPase"/>
</dbReference>
<proteinExistence type="predicted"/>
<dbReference type="Gene3D" id="3.40.50.300">
    <property type="entry name" value="P-loop containing nucleotide triphosphate hydrolases"/>
    <property type="match status" value="1"/>
</dbReference>
<evidence type="ECO:0000313" key="2">
    <source>
        <dbReference type="EMBL" id="CAC13652.1"/>
    </source>
</evidence>
<dbReference type="AlphaFoldDB" id="Q98Q87"/>
<sequence length="804" mass="96013">MTSTIMKLTKVQQNAVDDILEQFKINHEYKKQENQNKYDLDKEKIIQFQAPTGSGKTFMMANFIKRLILNYPNEKFVFVIATLSSADLPKQMKENLDEYKRYLGNYFESKVIESPSKNRIVAKDKSYEIHAQQNNVFIFGKSSFGKDRILTERGEIQKFTSSAINDGFKIIYIRDEAHYGSKKTSLKKDETKFENIIQNNAYFVIKMTATPNGDEKLIYISEKDLKEDNIQLIKDEKKFNFGIDEFEKDKVIDSFDILEKAIEKFKEIKQKYLKNIKVKDINPAMLIQVSDKTKNNEEEFEQNINKIIEILDKRNLNWVKYFSNEKIDSKLRGKITLKSISQDSSDVDVIIFKVGPAVGWNIPRATMLVKLRNVCSESLSVQTLGRIKRIPLPEKQHEQGSIVREYYVYSNLNIDEEFEIKFKIKNEVKDIKFFIGNLKFKEKKETKILKDYELLNEIQFIINSEKFNQRFLKALRKNLENYHESINKSKDGFRFLIGDLKNYEQDNKDIRKISDDKLYNKIDLRFFLLEQWAKTKKIFYGNIKEEINNWLKFFIDQNFKKDENISIDFGWYVLFKDFKNQFKEIEKKLEKNEYKEVVEYQIFRSKNLPEFYSEIFLEKSKNKIDFNAKNYAYEQITKKDKNQKDDEIQLQLESKNETSFLEEIKRIFKQKHKKEIEIWSKNIPHQGIGFDYIHNDEKHTSFPDFIIRYKKHIYYIEVKGSEEHDINKDKTKSILKAYKNYVRDFLKKKKEKPKGDFSLLVCRVDENQIFFEGASTNKKINNLLKEDEKLDKYEKNEIEKFFKI</sequence>
<dbReference type="InterPro" id="IPR014001">
    <property type="entry name" value="Helicase_ATP-bd"/>
</dbReference>
<dbReference type="SUPFAM" id="SSF52540">
    <property type="entry name" value="P-loop containing nucleoside triphosphate hydrolases"/>
    <property type="match status" value="2"/>
</dbReference>
<dbReference type="Pfam" id="PF04851">
    <property type="entry name" value="ResIII"/>
    <property type="match status" value="1"/>
</dbReference>
<dbReference type="GO" id="GO:0016787">
    <property type="term" value="F:hydrolase activity"/>
    <property type="evidence" value="ECO:0007669"/>
    <property type="project" value="InterPro"/>
</dbReference>
<gene>
    <name evidence="2" type="ordered locus">MYPU_4790</name>
</gene>
<dbReference type="HOGENOM" id="CLU_319783_0_0_14"/>
<protein>
    <recommendedName>
        <fullName evidence="1">Helicase ATP-binding domain-containing protein</fullName>
    </recommendedName>
</protein>
<feature type="domain" description="Helicase ATP-binding" evidence="1">
    <location>
        <begin position="4"/>
        <end position="246"/>
    </location>
</feature>
<organism evidence="3">
    <name type="scientific">Mycoplasmopsis pulmonis (strain UAB CTIP)</name>
    <name type="common">Mycoplasma pulmonis</name>
    <dbReference type="NCBI Taxonomy" id="272635"/>
    <lineage>
        <taxon>Bacteria</taxon>
        <taxon>Bacillati</taxon>
        <taxon>Mycoplasmatota</taxon>
        <taxon>Mycoplasmoidales</taxon>
        <taxon>Metamycoplasmataceae</taxon>
        <taxon>Mycoplasmopsis</taxon>
    </lineage>
</organism>
<accession>Q98Q87</accession>
<dbReference type="KEGG" id="mpu:MYPU_4790"/>
<name>Q98Q87_MYCPU</name>
<dbReference type="EMBL" id="AL445564">
    <property type="protein sequence ID" value="CAC13652.1"/>
    <property type="molecule type" value="Genomic_DNA"/>
</dbReference>
<reference evidence="2 3" key="1">
    <citation type="journal article" date="2001" name="Nucleic Acids Res.">
        <title>The complete genome sequence of the murine respiratory pathogen Mycoplasma pulmonis.</title>
        <authorList>
            <person name="Chambaud I."/>
            <person name="Heilig R."/>
            <person name="Ferris S."/>
            <person name="Barbe V."/>
            <person name="Samson D."/>
            <person name="Galisson F."/>
            <person name="Moszer I."/>
            <person name="Dybvig K."/>
            <person name="Wroblewski H."/>
            <person name="Viari A."/>
            <person name="Rocha E.P.C."/>
            <person name="Blanchard A."/>
        </authorList>
    </citation>
    <scope>NUCLEOTIDE SEQUENCE [LARGE SCALE GENOMIC DNA]</scope>
    <source>
        <strain evidence="2 3">UAB CTIP</strain>
    </source>
</reference>
<dbReference type="eggNOG" id="COG1061">
    <property type="taxonomic scope" value="Bacteria"/>
</dbReference>
<dbReference type="GO" id="GO:0005524">
    <property type="term" value="F:ATP binding"/>
    <property type="evidence" value="ECO:0007669"/>
    <property type="project" value="InterPro"/>
</dbReference>
<dbReference type="BioCyc" id="MPUL272635:G1GT6-483-MONOMER"/>
<dbReference type="REBASE" id="23506">
    <property type="entry name" value="MpuCORF4800P"/>
</dbReference>